<dbReference type="Proteomes" id="UP000053890">
    <property type="component" value="Unassembled WGS sequence"/>
</dbReference>
<evidence type="ECO:0000313" key="2">
    <source>
        <dbReference type="EMBL" id="KPV76537.1"/>
    </source>
</evidence>
<dbReference type="RefSeq" id="XP_018272586.1">
    <property type="nucleotide sequence ID" value="XM_018414129.1"/>
</dbReference>
<sequence>MPRTSSRPSSSHADHDVPAARHGRHDDAPDGHPSSEDGDFSPRTRALREHFAEQGYRGHEAGRWDASDSSEDERRRARWAGGSVRATNGETVGRNRRPPATAGQQRLAQLRFRRRDAMVGDQGEPSSPPRARHDDPRDLAFLPSDAVEMEEPLPPYERGSRATTPTSPCPSYASDVPPYSPGSGRWAHRQIRRSGHSLALS</sequence>
<reference evidence="2 3" key="1">
    <citation type="journal article" date="2015" name="Front. Microbiol.">
        <title>Genome sequence of the plant growth promoting endophytic yeast Rhodotorula graminis WP1.</title>
        <authorList>
            <person name="Firrincieli A."/>
            <person name="Otillar R."/>
            <person name="Salamov A."/>
            <person name="Schmutz J."/>
            <person name="Khan Z."/>
            <person name="Redman R.S."/>
            <person name="Fleck N.D."/>
            <person name="Lindquist E."/>
            <person name="Grigoriev I.V."/>
            <person name="Doty S.L."/>
        </authorList>
    </citation>
    <scope>NUCLEOTIDE SEQUENCE [LARGE SCALE GENOMIC DNA]</scope>
    <source>
        <strain evidence="2 3">WP1</strain>
    </source>
</reference>
<name>A0A194S7H2_RHOGW</name>
<evidence type="ECO:0000313" key="3">
    <source>
        <dbReference type="Proteomes" id="UP000053890"/>
    </source>
</evidence>
<keyword evidence="3" id="KW-1185">Reference proteome</keyword>
<organism evidence="2 3">
    <name type="scientific">Rhodotorula graminis (strain WP1)</name>
    <dbReference type="NCBI Taxonomy" id="578459"/>
    <lineage>
        <taxon>Eukaryota</taxon>
        <taxon>Fungi</taxon>
        <taxon>Dikarya</taxon>
        <taxon>Basidiomycota</taxon>
        <taxon>Pucciniomycotina</taxon>
        <taxon>Microbotryomycetes</taxon>
        <taxon>Sporidiobolales</taxon>
        <taxon>Sporidiobolaceae</taxon>
        <taxon>Rhodotorula</taxon>
    </lineage>
</organism>
<dbReference type="AlphaFoldDB" id="A0A194S7H2"/>
<accession>A0A194S7H2</accession>
<feature type="compositionally biased region" description="Basic and acidic residues" evidence="1">
    <location>
        <begin position="12"/>
        <end position="66"/>
    </location>
</feature>
<dbReference type="EMBL" id="KQ474076">
    <property type="protein sequence ID" value="KPV76537.1"/>
    <property type="molecule type" value="Genomic_DNA"/>
</dbReference>
<feature type="region of interest" description="Disordered" evidence="1">
    <location>
        <begin position="1"/>
        <end position="201"/>
    </location>
</feature>
<evidence type="ECO:0000256" key="1">
    <source>
        <dbReference type="SAM" id="MobiDB-lite"/>
    </source>
</evidence>
<protein>
    <submittedName>
        <fullName evidence="2">Uncharacterized protein</fullName>
    </submittedName>
</protein>
<dbReference type="GeneID" id="28974577"/>
<feature type="compositionally biased region" description="Basic residues" evidence="1">
    <location>
        <begin position="186"/>
        <end position="195"/>
    </location>
</feature>
<gene>
    <name evidence="2" type="ORF">RHOBADRAFT_42880</name>
</gene>
<feature type="compositionally biased region" description="Polar residues" evidence="1">
    <location>
        <begin position="1"/>
        <end position="11"/>
    </location>
</feature>
<proteinExistence type="predicted"/>